<evidence type="ECO:0000256" key="4">
    <source>
        <dbReference type="SAM" id="Phobius"/>
    </source>
</evidence>
<dbReference type="CDD" id="cd01949">
    <property type="entry name" value="GGDEF"/>
    <property type="match status" value="1"/>
</dbReference>
<dbReference type="Pfam" id="PF00990">
    <property type="entry name" value="GGDEF"/>
    <property type="match status" value="1"/>
</dbReference>
<organism evidence="6 7">
    <name type="scientific">Cognatilysobacter bugurensis</name>
    <dbReference type="NCBI Taxonomy" id="543356"/>
    <lineage>
        <taxon>Bacteria</taxon>
        <taxon>Pseudomonadati</taxon>
        <taxon>Pseudomonadota</taxon>
        <taxon>Gammaproteobacteria</taxon>
        <taxon>Lysobacterales</taxon>
        <taxon>Lysobacteraceae</taxon>
        <taxon>Cognatilysobacter</taxon>
    </lineage>
</organism>
<evidence type="ECO:0000256" key="3">
    <source>
        <dbReference type="ARBA" id="ARBA00034247"/>
    </source>
</evidence>
<feature type="transmembrane region" description="Helical" evidence="4">
    <location>
        <begin position="39"/>
        <end position="56"/>
    </location>
</feature>
<dbReference type="PANTHER" id="PTHR45138">
    <property type="entry name" value="REGULATORY COMPONENTS OF SENSORY TRANSDUCTION SYSTEM"/>
    <property type="match status" value="1"/>
</dbReference>
<evidence type="ECO:0000313" key="6">
    <source>
        <dbReference type="EMBL" id="GHA88171.1"/>
    </source>
</evidence>
<dbReference type="InterPro" id="IPR043128">
    <property type="entry name" value="Rev_trsase/Diguanyl_cyclase"/>
</dbReference>
<proteinExistence type="predicted"/>
<reference evidence="6" key="1">
    <citation type="journal article" date="2014" name="Int. J. Syst. Evol. Microbiol.">
        <title>Complete genome sequence of Corynebacterium casei LMG S-19264T (=DSM 44701T), isolated from a smear-ripened cheese.</title>
        <authorList>
            <consortium name="US DOE Joint Genome Institute (JGI-PGF)"/>
            <person name="Walter F."/>
            <person name="Albersmeier A."/>
            <person name="Kalinowski J."/>
            <person name="Ruckert C."/>
        </authorList>
    </citation>
    <scope>NUCLEOTIDE SEQUENCE</scope>
    <source>
        <strain evidence="6">KCTC 23077</strain>
    </source>
</reference>
<name>A0A918T411_9GAMM</name>
<evidence type="ECO:0000256" key="1">
    <source>
        <dbReference type="ARBA" id="ARBA00001946"/>
    </source>
</evidence>
<keyword evidence="4" id="KW-1133">Transmembrane helix</keyword>
<dbReference type="SMART" id="SM00267">
    <property type="entry name" value="GGDEF"/>
    <property type="match status" value="1"/>
</dbReference>
<reference evidence="6" key="2">
    <citation type="submission" date="2020-09" db="EMBL/GenBank/DDBJ databases">
        <authorList>
            <person name="Sun Q."/>
            <person name="Kim S."/>
        </authorList>
    </citation>
    <scope>NUCLEOTIDE SEQUENCE</scope>
    <source>
        <strain evidence="6">KCTC 23077</strain>
    </source>
</reference>
<evidence type="ECO:0000313" key="7">
    <source>
        <dbReference type="Proteomes" id="UP000646426"/>
    </source>
</evidence>
<dbReference type="PROSITE" id="PS50887">
    <property type="entry name" value="GGDEF"/>
    <property type="match status" value="1"/>
</dbReference>
<sequence length="636" mass="69451">MIRTRNAVHASWLRIGRPDVGGARQDRLKRVSGQGVRKWLAAAGMALWLPCVAWAADLQPLLDRADAVRSSDPAQFEALLSAIDAAEPQATQAQREHIRLLRAYFTAVRGEMDHAATQAENLFATAQQPTIRFRAGMLAANTEVITRDFPEALRYLDQALAQMDSVTDEHTREEGQRVAATVYNLAGRYQKGLDHARSVVASPLSEKSLCVARHLEVEALLHLGQPAEDAYVQGAIAQCAIQGDLVAAGLLRRDLAIKWAGEGRTADAVSMLERHWSDVETTRYPLLAAITRALIADYRLQLGDVAGAHAQARTVHAMPQLDPHSLPIITAHRVLYEVAKRRGDAATALAEHEHYAVADKARLDEVQAREVAIQLGKLELTTKNQSIELLSERNRVLQLQHEVARADMWNARSGIALLALFALALAAWGWRGRRMQTALRKLAQSDPLTGVANRLHFRAQAEASLARAAQHSRPASVLMFDLDHFKRINDCFGHAAGDRLLVDVARAVQVHCRPEDVFGRLGGEEFAVLLADCDLEQARKVAQAMRESIAVIDTRALGCPLPISASFGCASTALSGSHFETLAAHADAAMYRAKTGGRNRVVVHRGAPDDAGITTSPPVVVAPDARSPRPRLQRTV</sequence>
<dbReference type="FunFam" id="3.30.70.270:FF:000001">
    <property type="entry name" value="Diguanylate cyclase domain protein"/>
    <property type="match status" value="1"/>
</dbReference>
<evidence type="ECO:0000256" key="2">
    <source>
        <dbReference type="ARBA" id="ARBA00012528"/>
    </source>
</evidence>
<dbReference type="PANTHER" id="PTHR45138:SF9">
    <property type="entry name" value="DIGUANYLATE CYCLASE DGCM-RELATED"/>
    <property type="match status" value="1"/>
</dbReference>
<comment type="catalytic activity">
    <reaction evidence="3">
        <text>2 GTP = 3',3'-c-di-GMP + 2 diphosphate</text>
        <dbReference type="Rhea" id="RHEA:24898"/>
        <dbReference type="ChEBI" id="CHEBI:33019"/>
        <dbReference type="ChEBI" id="CHEBI:37565"/>
        <dbReference type="ChEBI" id="CHEBI:58805"/>
        <dbReference type="EC" id="2.7.7.65"/>
    </reaction>
</comment>
<keyword evidence="4" id="KW-0472">Membrane</keyword>
<dbReference type="GO" id="GO:0052621">
    <property type="term" value="F:diguanylate cyclase activity"/>
    <property type="evidence" value="ECO:0007669"/>
    <property type="project" value="UniProtKB-EC"/>
</dbReference>
<keyword evidence="7" id="KW-1185">Reference proteome</keyword>
<keyword evidence="4" id="KW-0812">Transmembrane</keyword>
<dbReference type="EC" id="2.7.7.65" evidence="2"/>
<dbReference type="InterPro" id="IPR050469">
    <property type="entry name" value="Diguanylate_Cyclase"/>
</dbReference>
<evidence type="ECO:0000259" key="5">
    <source>
        <dbReference type="PROSITE" id="PS50887"/>
    </source>
</evidence>
<dbReference type="EMBL" id="BMYD01000005">
    <property type="protein sequence ID" value="GHA88171.1"/>
    <property type="molecule type" value="Genomic_DNA"/>
</dbReference>
<protein>
    <recommendedName>
        <fullName evidence="2">diguanylate cyclase</fullName>
        <ecNumber evidence="2">2.7.7.65</ecNumber>
    </recommendedName>
</protein>
<dbReference type="NCBIfam" id="TIGR00254">
    <property type="entry name" value="GGDEF"/>
    <property type="match status" value="1"/>
</dbReference>
<dbReference type="Proteomes" id="UP000646426">
    <property type="component" value="Unassembled WGS sequence"/>
</dbReference>
<comment type="cofactor">
    <cofactor evidence="1">
        <name>Mg(2+)</name>
        <dbReference type="ChEBI" id="CHEBI:18420"/>
    </cofactor>
</comment>
<gene>
    <name evidence="6" type="ORF">GCM10007067_27760</name>
</gene>
<accession>A0A918T411</accession>
<feature type="transmembrane region" description="Helical" evidence="4">
    <location>
        <begin position="409"/>
        <end position="430"/>
    </location>
</feature>
<dbReference type="SUPFAM" id="SSF55073">
    <property type="entry name" value="Nucleotide cyclase"/>
    <property type="match status" value="1"/>
</dbReference>
<feature type="domain" description="GGDEF" evidence="5">
    <location>
        <begin position="473"/>
        <end position="606"/>
    </location>
</feature>
<comment type="caution">
    <text evidence="6">The sequence shown here is derived from an EMBL/GenBank/DDBJ whole genome shotgun (WGS) entry which is preliminary data.</text>
</comment>
<dbReference type="InterPro" id="IPR000160">
    <property type="entry name" value="GGDEF_dom"/>
</dbReference>
<dbReference type="InterPro" id="IPR029787">
    <property type="entry name" value="Nucleotide_cyclase"/>
</dbReference>
<dbReference type="Gene3D" id="3.30.70.270">
    <property type="match status" value="1"/>
</dbReference>
<dbReference type="AlphaFoldDB" id="A0A918T411"/>